<keyword evidence="1" id="KW-1133">Transmembrane helix</keyword>
<evidence type="ECO:0000256" key="1">
    <source>
        <dbReference type="SAM" id="Phobius"/>
    </source>
</evidence>
<dbReference type="Proteomes" id="UP000192335">
    <property type="component" value="Unassembled WGS sequence"/>
</dbReference>
<evidence type="ECO:0000313" key="3">
    <source>
        <dbReference type="Proteomes" id="UP000192335"/>
    </source>
</evidence>
<keyword evidence="1" id="KW-0472">Membrane</keyword>
<evidence type="ECO:0000313" key="2">
    <source>
        <dbReference type="EMBL" id="ORC06163.1"/>
    </source>
</evidence>
<gene>
    <name evidence="2" type="ORF">B4U45_05430</name>
</gene>
<dbReference type="EMBL" id="MWQA01000001">
    <property type="protein sequence ID" value="ORC06163.1"/>
    <property type="molecule type" value="Genomic_DNA"/>
</dbReference>
<reference evidence="2 3" key="1">
    <citation type="submission" date="2017-02" db="EMBL/GenBank/DDBJ databases">
        <title>Mycobacterium kansasii genomes.</title>
        <authorList>
            <person name="Borowka P."/>
            <person name="Strapagiel D."/>
            <person name="Marciniak B."/>
            <person name="Lach J."/>
            <person name="Bakula Z."/>
            <person name="Van Ingen J."/>
            <person name="Safianowska A."/>
            <person name="Brzostek A."/>
            <person name="Dziadek J."/>
            <person name="Jagielski T."/>
        </authorList>
    </citation>
    <scope>NUCLEOTIDE SEQUENCE [LARGE SCALE GENOMIC DNA]</scope>
    <source>
        <strain evidence="2 3">12MK</strain>
    </source>
</reference>
<proteinExistence type="predicted"/>
<dbReference type="GeneID" id="66596746"/>
<dbReference type="AlphaFoldDB" id="A0A8E2IP19"/>
<protein>
    <submittedName>
        <fullName evidence="2">Uncharacterized protein</fullName>
    </submittedName>
</protein>
<organism evidence="2 3">
    <name type="scientific">Mycobacterium persicum</name>
    <dbReference type="NCBI Taxonomy" id="1487726"/>
    <lineage>
        <taxon>Bacteria</taxon>
        <taxon>Bacillati</taxon>
        <taxon>Actinomycetota</taxon>
        <taxon>Actinomycetes</taxon>
        <taxon>Mycobacteriales</taxon>
        <taxon>Mycobacteriaceae</taxon>
        <taxon>Mycobacterium</taxon>
    </lineage>
</organism>
<comment type="caution">
    <text evidence="2">The sequence shown here is derived from an EMBL/GenBank/DDBJ whole genome shotgun (WGS) entry which is preliminary data.</text>
</comment>
<accession>A0A8E2IP19</accession>
<dbReference type="RefSeq" id="WP_083153214.1">
    <property type="nucleotide sequence ID" value="NZ_CADEAW010000005.1"/>
</dbReference>
<keyword evidence="1" id="KW-0812">Transmembrane</keyword>
<sequence length="157" mass="17216">MPGDLLRYLGGPTGFSSWWWAVAAMCIATTLAYYAGVYVWTLPAARLRRIPVIRGVHAYLLRRRFTRTVAIIGGHYGAGRLSDGQAAAAISRTLRSFLHVSTGARVQYLHIDAIAENAQLASAAPVFIALNDAQFATERVDMHGVIRAAMEVIRTWS</sequence>
<name>A0A8E2IP19_9MYCO</name>
<feature type="transmembrane region" description="Helical" evidence="1">
    <location>
        <begin position="18"/>
        <end position="40"/>
    </location>
</feature>